<organism evidence="1 2">
    <name type="scientific">Desulfovibrio intestinalis</name>
    <dbReference type="NCBI Taxonomy" id="58621"/>
    <lineage>
        <taxon>Bacteria</taxon>
        <taxon>Pseudomonadati</taxon>
        <taxon>Thermodesulfobacteriota</taxon>
        <taxon>Desulfovibrionia</taxon>
        <taxon>Desulfovibrionales</taxon>
        <taxon>Desulfovibrionaceae</taxon>
        <taxon>Desulfovibrio</taxon>
    </lineage>
</organism>
<reference evidence="1 2" key="1">
    <citation type="submission" date="2020-08" db="EMBL/GenBank/DDBJ databases">
        <title>Genomic Encyclopedia of Type Strains, Phase IV (KMG-IV): sequencing the most valuable type-strain genomes for metagenomic binning, comparative biology and taxonomic classification.</title>
        <authorList>
            <person name="Goeker M."/>
        </authorList>
    </citation>
    <scope>NUCLEOTIDE SEQUENCE [LARGE SCALE GENOMIC DNA]</scope>
    <source>
        <strain evidence="1 2">DSM 11275</strain>
    </source>
</reference>
<protein>
    <submittedName>
        <fullName evidence="1">Uncharacterized protein</fullName>
    </submittedName>
</protein>
<keyword evidence="2" id="KW-1185">Reference proteome</keyword>
<dbReference type="AlphaFoldDB" id="A0A7W8FDX0"/>
<comment type="caution">
    <text evidence="1">The sequence shown here is derived from an EMBL/GenBank/DDBJ whole genome shotgun (WGS) entry which is preliminary data.</text>
</comment>
<sequence>MKSNFEKVVYYLDTDICITLDKYRDKSITKKAKIGVLEGKIIINFSADDIESQRFMTDCSYAIQENPYVDMEINGRVIRGFIIYTDTVFCKNHEVYIGTSINKLEINVAPGLCEHAILKFGKNINVKNIFKFSTLMNYSFHISDEDESNVIKIKKSDNSDIEIDEMMLFLNQIRYFISFLNGRFINSNSIELFDKNNERVLIQLFPGLQTKASHSVLTEEMEAKINHLFEKFICICDFESLKRVISMYLTVNSSRNIDLISSVIISKTAIEVLIDRIPTPSFISEENWEKNKSFGKIEKYLESISANVFLGNARELQALGACCGSTPFDLVNRIRNDLVHSEQKIIPDMDRSAVLLMETHTILLLFLEKIILNLLEYHGTYLQRDVSPMLAKEI</sequence>
<dbReference type="EMBL" id="JACHGO010000001">
    <property type="protein sequence ID" value="MBB5142173.1"/>
    <property type="molecule type" value="Genomic_DNA"/>
</dbReference>
<accession>A0A7W8FDX0</accession>
<dbReference type="RefSeq" id="WP_183717439.1">
    <property type="nucleotide sequence ID" value="NZ_JACHGO010000001.1"/>
</dbReference>
<dbReference type="Proteomes" id="UP000539075">
    <property type="component" value="Unassembled WGS sequence"/>
</dbReference>
<evidence type="ECO:0000313" key="2">
    <source>
        <dbReference type="Proteomes" id="UP000539075"/>
    </source>
</evidence>
<proteinExistence type="predicted"/>
<gene>
    <name evidence="1" type="ORF">HNQ38_000236</name>
</gene>
<evidence type="ECO:0000313" key="1">
    <source>
        <dbReference type="EMBL" id="MBB5142173.1"/>
    </source>
</evidence>
<name>A0A7W8FDX0_9BACT</name>